<dbReference type="InterPro" id="IPR020946">
    <property type="entry name" value="Flavin_mOase-like"/>
</dbReference>
<dbReference type="SUPFAM" id="SSF51905">
    <property type="entry name" value="FAD/NAD(P)-binding domain"/>
    <property type="match status" value="1"/>
</dbReference>
<name>M5FU13_DACPD</name>
<dbReference type="RefSeq" id="XP_040626556.1">
    <property type="nucleotide sequence ID" value="XM_040775340.1"/>
</dbReference>
<keyword evidence="3" id="KW-0285">Flavoprotein</keyword>
<dbReference type="STRING" id="1858805.M5FU13"/>
<dbReference type="InterPro" id="IPR036188">
    <property type="entry name" value="FAD/NAD-bd_sf"/>
</dbReference>
<gene>
    <name evidence="7" type="ORF">DACRYDRAFT_55640</name>
</gene>
<dbReference type="HOGENOM" id="CLU_006909_5_1_1"/>
<protein>
    <submittedName>
        <fullName evidence="7">FAD/NADP-binding domain-containing protein</fullName>
    </submittedName>
</protein>
<keyword evidence="6" id="KW-0560">Oxidoreductase</keyword>
<dbReference type="Pfam" id="PF00743">
    <property type="entry name" value="FMO-like"/>
    <property type="match status" value="2"/>
</dbReference>
<dbReference type="Proteomes" id="UP000030653">
    <property type="component" value="Unassembled WGS sequence"/>
</dbReference>
<keyword evidence="5" id="KW-0521">NADP</keyword>
<evidence type="ECO:0000313" key="7">
    <source>
        <dbReference type="EMBL" id="EJT99658.1"/>
    </source>
</evidence>
<organism evidence="7 8">
    <name type="scientific">Dacryopinax primogenitus (strain DJM 731)</name>
    <name type="common">Brown rot fungus</name>
    <dbReference type="NCBI Taxonomy" id="1858805"/>
    <lineage>
        <taxon>Eukaryota</taxon>
        <taxon>Fungi</taxon>
        <taxon>Dikarya</taxon>
        <taxon>Basidiomycota</taxon>
        <taxon>Agaricomycotina</taxon>
        <taxon>Dacrymycetes</taxon>
        <taxon>Dacrymycetales</taxon>
        <taxon>Dacrymycetaceae</taxon>
        <taxon>Dacryopinax</taxon>
    </lineage>
</organism>
<dbReference type="AlphaFoldDB" id="M5FU13"/>
<sequence length="490" mass="55076">MKSTKRIAVLGGGAAGLAVLKVLLELPQVRDKSWHVVCYEAREDIGGVWLPAPPTDDPPLTPLYDSLTTNLPHPIMAYQSLPFPSSTLLFPPASAVLAYLRSYATTFGLLPFIRLGRRVEDMRWDAEERCWELKVAPGGQGEARKHYDAVIVCNGHYSLPHYPSTLGFDAWRTQGKVTITHSAFYRNPEPWKDKIVLVMGGGPSGSDVSAEAASVAKKVYHSVSGFVSEDVGNVSRRPRAKEFRQDGSVLFEDGSVAQDIDSVIPATGYQYDYPFISPPLLVHSTLPLGPGPTPPQHVGNDTNHVYALARHLWPLQQDFPTHTLAFIGLPARVIPFPIFEVQARCVVRVLLHPSALDIPHELELVRARDVELREQCAGNQREVSKSWHRLPDEEQFAYREELLAFARLRKGEWAVEDWAREMYPVKGELRKEWREIERRGEGKRWVHGVGEGGVSEWIDLMRRVLKEARRREARGQNINGLEKVEDLGKV</sequence>
<evidence type="ECO:0000256" key="2">
    <source>
        <dbReference type="ARBA" id="ARBA00009183"/>
    </source>
</evidence>
<evidence type="ECO:0000256" key="5">
    <source>
        <dbReference type="ARBA" id="ARBA00022857"/>
    </source>
</evidence>
<proteinExistence type="inferred from homology"/>
<dbReference type="PANTHER" id="PTHR23023">
    <property type="entry name" value="DIMETHYLANILINE MONOOXYGENASE"/>
    <property type="match status" value="1"/>
</dbReference>
<dbReference type="InterPro" id="IPR000960">
    <property type="entry name" value="Flavin_mOase"/>
</dbReference>
<dbReference type="GO" id="GO:0050661">
    <property type="term" value="F:NADP binding"/>
    <property type="evidence" value="ECO:0007669"/>
    <property type="project" value="InterPro"/>
</dbReference>
<evidence type="ECO:0000256" key="3">
    <source>
        <dbReference type="ARBA" id="ARBA00022630"/>
    </source>
</evidence>
<dbReference type="Gene3D" id="3.50.50.60">
    <property type="entry name" value="FAD/NAD(P)-binding domain"/>
    <property type="match status" value="2"/>
</dbReference>
<dbReference type="InterPro" id="IPR050346">
    <property type="entry name" value="FMO-like"/>
</dbReference>
<dbReference type="GeneID" id="63690402"/>
<comment type="cofactor">
    <cofactor evidence="1">
        <name>FAD</name>
        <dbReference type="ChEBI" id="CHEBI:57692"/>
    </cofactor>
</comment>
<dbReference type="PRINTS" id="PR00370">
    <property type="entry name" value="FMOXYGENASE"/>
</dbReference>
<dbReference type="GO" id="GO:0050660">
    <property type="term" value="F:flavin adenine dinucleotide binding"/>
    <property type="evidence" value="ECO:0007669"/>
    <property type="project" value="InterPro"/>
</dbReference>
<evidence type="ECO:0000256" key="1">
    <source>
        <dbReference type="ARBA" id="ARBA00001974"/>
    </source>
</evidence>
<dbReference type="OrthoDB" id="66881at2759"/>
<evidence type="ECO:0000256" key="6">
    <source>
        <dbReference type="ARBA" id="ARBA00023002"/>
    </source>
</evidence>
<dbReference type="FunFam" id="3.50.50.60:FF:000023">
    <property type="entry name" value="Dimethylaniline monooxygenase [N-oxide-forming]"/>
    <property type="match status" value="1"/>
</dbReference>
<evidence type="ECO:0000256" key="4">
    <source>
        <dbReference type="ARBA" id="ARBA00022827"/>
    </source>
</evidence>
<comment type="similarity">
    <text evidence="2">Belongs to the FMO family.</text>
</comment>
<dbReference type="EMBL" id="JH795869">
    <property type="protein sequence ID" value="EJT99658.1"/>
    <property type="molecule type" value="Genomic_DNA"/>
</dbReference>
<dbReference type="OMA" id="CTGHHFL"/>
<keyword evidence="8" id="KW-1185">Reference proteome</keyword>
<accession>M5FU13</accession>
<dbReference type="GO" id="GO:0004499">
    <property type="term" value="F:N,N-dimethylaniline monooxygenase activity"/>
    <property type="evidence" value="ECO:0007669"/>
    <property type="project" value="InterPro"/>
</dbReference>
<evidence type="ECO:0000313" key="8">
    <source>
        <dbReference type="Proteomes" id="UP000030653"/>
    </source>
</evidence>
<keyword evidence="4" id="KW-0274">FAD</keyword>
<reference evidence="7 8" key="1">
    <citation type="journal article" date="2012" name="Science">
        <title>The Paleozoic origin of enzymatic lignin decomposition reconstructed from 31 fungal genomes.</title>
        <authorList>
            <person name="Floudas D."/>
            <person name="Binder M."/>
            <person name="Riley R."/>
            <person name="Barry K."/>
            <person name="Blanchette R.A."/>
            <person name="Henrissat B."/>
            <person name="Martinez A.T."/>
            <person name="Otillar R."/>
            <person name="Spatafora J.W."/>
            <person name="Yadav J.S."/>
            <person name="Aerts A."/>
            <person name="Benoit I."/>
            <person name="Boyd A."/>
            <person name="Carlson A."/>
            <person name="Copeland A."/>
            <person name="Coutinho P.M."/>
            <person name="de Vries R.P."/>
            <person name="Ferreira P."/>
            <person name="Findley K."/>
            <person name="Foster B."/>
            <person name="Gaskell J."/>
            <person name="Glotzer D."/>
            <person name="Gorecki P."/>
            <person name="Heitman J."/>
            <person name="Hesse C."/>
            <person name="Hori C."/>
            <person name="Igarashi K."/>
            <person name="Jurgens J.A."/>
            <person name="Kallen N."/>
            <person name="Kersten P."/>
            <person name="Kohler A."/>
            <person name="Kuees U."/>
            <person name="Kumar T.K.A."/>
            <person name="Kuo A."/>
            <person name="LaButti K."/>
            <person name="Larrondo L.F."/>
            <person name="Lindquist E."/>
            <person name="Ling A."/>
            <person name="Lombard V."/>
            <person name="Lucas S."/>
            <person name="Lundell T."/>
            <person name="Martin R."/>
            <person name="McLaughlin D.J."/>
            <person name="Morgenstern I."/>
            <person name="Morin E."/>
            <person name="Murat C."/>
            <person name="Nagy L.G."/>
            <person name="Nolan M."/>
            <person name="Ohm R.A."/>
            <person name="Patyshakuliyeva A."/>
            <person name="Rokas A."/>
            <person name="Ruiz-Duenas F.J."/>
            <person name="Sabat G."/>
            <person name="Salamov A."/>
            <person name="Samejima M."/>
            <person name="Schmutz J."/>
            <person name="Slot J.C."/>
            <person name="St John F."/>
            <person name="Stenlid J."/>
            <person name="Sun H."/>
            <person name="Sun S."/>
            <person name="Syed K."/>
            <person name="Tsang A."/>
            <person name="Wiebenga A."/>
            <person name="Young D."/>
            <person name="Pisabarro A."/>
            <person name="Eastwood D.C."/>
            <person name="Martin F."/>
            <person name="Cullen D."/>
            <person name="Grigoriev I.V."/>
            <person name="Hibbett D.S."/>
        </authorList>
    </citation>
    <scope>NUCLEOTIDE SEQUENCE [LARGE SCALE GENOMIC DNA]</scope>
    <source>
        <strain evidence="7 8">DJM-731 SS1</strain>
    </source>
</reference>